<feature type="compositionally biased region" description="Basic and acidic residues" evidence="2">
    <location>
        <begin position="296"/>
        <end position="308"/>
    </location>
</feature>
<feature type="region of interest" description="Disordered" evidence="2">
    <location>
        <begin position="296"/>
        <end position="335"/>
    </location>
</feature>
<sequence length="481" mass="52984">MSANNNGTLPEGAQNQVIRQLRGRSVLLSAQNRNNSGGMSLPMVSQAASGSNFLSAQGIQPHMMHRQSSSGGLAMPGMYGSAQSHSISHTLPFPNVPQPVSGFTQQQQQPQQAQQLYSQSDNTFQLPTSIFETGPSSVFNGRVFHGYTFKDLKIEFGLSNLTDTRQAQLRALSRLEHLTENPPVLPENTIEEMQPKQVFPDYVKLADDASKAELRAAELINNEIAAESLRVDRERNNEAAKRSRRLKNENLDNANKLLVQNALHIAWLEAQLSAMGGRPEAFDSINPNIKQRLHAKIRENRDSFYEKRKKEKNKRDTKKRSEHNRKRAAQKRQLNERTVRQCIEADQAEKMLENAIQVAVQGVSETVSNATVTDAVITDVAVVDAVIVDAALNDAADAVDAVDPIDVADAVDAGVDIADSTLPNEGNTDPITQLESDHSHGQIQDQGNNNTNDVFSFAEDGDLNDSLILMEVENEWGPHLA</sequence>
<comment type="caution">
    <text evidence="3">The sequence shown here is derived from an EMBL/GenBank/DDBJ whole genome shotgun (WGS) entry which is preliminary data.</text>
</comment>
<feature type="coiled-coil region" evidence="1">
    <location>
        <begin position="202"/>
        <end position="257"/>
    </location>
</feature>
<evidence type="ECO:0000313" key="3">
    <source>
        <dbReference type="EMBL" id="KAG6016759.1"/>
    </source>
</evidence>
<gene>
    <name evidence="3" type="ORF">E4U43_003160</name>
</gene>
<reference evidence="3" key="1">
    <citation type="journal article" date="2020" name="bioRxiv">
        <title>Whole genome comparisons of ergot fungi reveals the divergence and evolution of species within the genus Claviceps are the result of varying mechanisms driving genome evolution and host range expansion.</title>
        <authorList>
            <person name="Wyka S.A."/>
            <person name="Mondo S.J."/>
            <person name="Liu M."/>
            <person name="Dettman J."/>
            <person name="Nalam V."/>
            <person name="Broders K.D."/>
        </authorList>
    </citation>
    <scope>NUCLEOTIDE SEQUENCE</scope>
    <source>
        <strain evidence="3">CCC 602</strain>
    </source>
</reference>
<dbReference type="Proteomes" id="UP000748025">
    <property type="component" value="Unassembled WGS sequence"/>
</dbReference>
<protein>
    <recommendedName>
        <fullName evidence="5">BZIP domain-containing protein</fullName>
    </recommendedName>
</protein>
<feature type="compositionally biased region" description="Polar residues" evidence="2">
    <location>
        <begin position="441"/>
        <end position="454"/>
    </location>
</feature>
<dbReference type="AlphaFoldDB" id="A0A9P7NFP0"/>
<evidence type="ECO:0000256" key="2">
    <source>
        <dbReference type="SAM" id="MobiDB-lite"/>
    </source>
</evidence>
<accession>A0A9P7NFP0</accession>
<dbReference type="EMBL" id="SRPW01000220">
    <property type="protein sequence ID" value="KAG6016759.1"/>
    <property type="molecule type" value="Genomic_DNA"/>
</dbReference>
<feature type="compositionally biased region" description="Basic residues" evidence="2">
    <location>
        <begin position="309"/>
        <end position="330"/>
    </location>
</feature>
<dbReference type="OrthoDB" id="4847496at2759"/>
<evidence type="ECO:0008006" key="5">
    <source>
        <dbReference type="Google" id="ProtNLM"/>
    </source>
</evidence>
<keyword evidence="4" id="KW-1185">Reference proteome</keyword>
<feature type="region of interest" description="Disordered" evidence="2">
    <location>
        <begin position="418"/>
        <end position="456"/>
    </location>
</feature>
<evidence type="ECO:0000313" key="4">
    <source>
        <dbReference type="Proteomes" id="UP000748025"/>
    </source>
</evidence>
<proteinExistence type="predicted"/>
<name>A0A9P7NFP0_9HYPO</name>
<evidence type="ECO:0000256" key="1">
    <source>
        <dbReference type="SAM" id="Coils"/>
    </source>
</evidence>
<feature type="compositionally biased region" description="Polar residues" evidence="2">
    <location>
        <begin position="421"/>
        <end position="434"/>
    </location>
</feature>
<keyword evidence="1" id="KW-0175">Coiled coil</keyword>
<organism evidence="3 4">
    <name type="scientific">Claviceps pusilla</name>
    <dbReference type="NCBI Taxonomy" id="123648"/>
    <lineage>
        <taxon>Eukaryota</taxon>
        <taxon>Fungi</taxon>
        <taxon>Dikarya</taxon>
        <taxon>Ascomycota</taxon>
        <taxon>Pezizomycotina</taxon>
        <taxon>Sordariomycetes</taxon>
        <taxon>Hypocreomycetidae</taxon>
        <taxon>Hypocreales</taxon>
        <taxon>Clavicipitaceae</taxon>
        <taxon>Claviceps</taxon>
    </lineage>
</organism>